<proteinExistence type="predicted"/>
<organism evidence="1">
    <name type="scientific">uncultured Caudovirales phage</name>
    <dbReference type="NCBI Taxonomy" id="2100421"/>
    <lineage>
        <taxon>Viruses</taxon>
        <taxon>Duplodnaviria</taxon>
        <taxon>Heunggongvirae</taxon>
        <taxon>Uroviricota</taxon>
        <taxon>Caudoviricetes</taxon>
        <taxon>Peduoviridae</taxon>
        <taxon>Maltschvirus</taxon>
        <taxon>Maltschvirus maltsch</taxon>
    </lineage>
</organism>
<name>A0A6J5PZ41_9CAUD</name>
<gene>
    <name evidence="1" type="ORF">UFOVP996_61</name>
</gene>
<dbReference type="Gene3D" id="3.30.1120.40">
    <property type="entry name" value="Stage V sporulation protein G"/>
    <property type="match status" value="1"/>
</dbReference>
<sequence length="102" mass="11589">MEVNVEWFDGQWPSFNVSLASKEGKDPFIVIKSCSIVKGKNGEFVKFPSKKKEDGSYFNFVYASREFGDVVLKKAQASFPERKVNEPTRRNAVADMDSDIPF</sequence>
<dbReference type="EMBL" id="LR796927">
    <property type="protein sequence ID" value="CAB4175877.1"/>
    <property type="molecule type" value="Genomic_DNA"/>
</dbReference>
<accession>A0A6J5PZ41</accession>
<protein>
    <submittedName>
        <fullName evidence="1">Uncharacterized protein</fullName>
    </submittedName>
</protein>
<dbReference type="InterPro" id="IPR036751">
    <property type="entry name" value="SpoVG_sf"/>
</dbReference>
<dbReference type="GO" id="GO:0030435">
    <property type="term" value="P:sporulation resulting in formation of a cellular spore"/>
    <property type="evidence" value="ECO:0007669"/>
    <property type="project" value="InterPro"/>
</dbReference>
<reference evidence="1" key="1">
    <citation type="submission" date="2020-05" db="EMBL/GenBank/DDBJ databases">
        <authorList>
            <person name="Chiriac C."/>
            <person name="Salcher M."/>
            <person name="Ghai R."/>
            <person name="Kavagutti S V."/>
        </authorList>
    </citation>
    <scope>NUCLEOTIDE SEQUENCE</scope>
</reference>
<dbReference type="SUPFAM" id="SSF160537">
    <property type="entry name" value="SpoVG-like"/>
    <property type="match status" value="1"/>
</dbReference>
<evidence type="ECO:0000313" key="1">
    <source>
        <dbReference type="EMBL" id="CAB4175877.1"/>
    </source>
</evidence>